<dbReference type="Proteomes" id="UP000593567">
    <property type="component" value="Unassembled WGS sequence"/>
</dbReference>
<name>A0A7J7KE68_BUGNE</name>
<evidence type="ECO:0000313" key="1">
    <source>
        <dbReference type="EMBL" id="KAF6036952.1"/>
    </source>
</evidence>
<protein>
    <submittedName>
        <fullName evidence="1">Uncharacterized protein</fullName>
    </submittedName>
</protein>
<dbReference type="EMBL" id="VXIV02000644">
    <property type="protein sequence ID" value="KAF6036952.1"/>
    <property type="molecule type" value="Genomic_DNA"/>
</dbReference>
<accession>A0A7J7KE68</accession>
<sequence>MFQKDVVKEWELKHKVSVKFSDDFEFICIEGTKHNVANCQRTFLKQLDGCANKLLRSVILLVLNTSEKITFFMGAIGMNNSCLVVPHFRSPMKLCDEAEQNLDESKDNCFSVKLPSGVTCEVKMEDITCLEHDAIVNPAMVI</sequence>
<evidence type="ECO:0000313" key="2">
    <source>
        <dbReference type="Proteomes" id="UP000593567"/>
    </source>
</evidence>
<proteinExistence type="predicted"/>
<comment type="caution">
    <text evidence="1">The sequence shown here is derived from an EMBL/GenBank/DDBJ whole genome shotgun (WGS) entry which is preliminary data.</text>
</comment>
<organism evidence="1 2">
    <name type="scientific">Bugula neritina</name>
    <name type="common">Brown bryozoan</name>
    <name type="synonym">Sertularia neritina</name>
    <dbReference type="NCBI Taxonomy" id="10212"/>
    <lineage>
        <taxon>Eukaryota</taxon>
        <taxon>Metazoa</taxon>
        <taxon>Spiralia</taxon>
        <taxon>Lophotrochozoa</taxon>
        <taxon>Bryozoa</taxon>
        <taxon>Gymnolaemata</taxon>
        <taxon>Cheilostomatida</taxon>
        <taxon>Flustrina</taxon>
        <taxon>Buguloidea</taxon>
        <taxon>Bugulidae</taxon>
        <taxon>Bugula</taxon>
    </lineage>
</organism>
<dbReference type="AlphaFoldDB" id="A0A7J7KE68"/>
<gene>
    <name evidence="1" type="ORF">EB796_004736</name>
</gene>
<keyword evidence="2" id="KW-1185">Reference proteome</keyword>
<reference evidence="1" key="1">
    <citation type="submission" date="2020-06" db="EMBL/GenBank/DDBJ databases">
        <title>Draft genome of Bugula neritina, a colonial animal packing powerful symbionts and potential medicines.</title>
        <authorList>
            <person name="Rayko M."/>
        </authorList>
    </citation>
    <scope>NUCLEOTIDE SEQUENCE [LARGE SCALE GENOMIC DNA]</scope>
    <source>
        <strain evidence="1">Kwan_BN1</strain>
    </source>
</reference>